<accession>A0A524RN67</accession>
<dbReference type="Proteomes" id="UP000317990">
    <property type="component" value="Unassembled WGS sequence"/>
</dbReference>
<evidence type="ECO:0000256" key="2">
    <source>
        <dbReference type="ARBA" id="ARBA00005684"/>
    </source>
</evidence>
<sequence>MATITELLGGRRCGVLLHPTALPGPDGCGSFGSRAHAWVDALADQGIAVWQILPLTPPDRTGSPYSSPSSFAIHPGFLDLERLVEEGLLGGEQRDAIRAASDAPADGRDPAAQRWRVGRKVALLGRALGQAHRECWSGDERRLFERWRQRQRGWLEDYALFVVIKEQHQGCPWWQWPPGLAQRHRSALRRFAGEHRRALLEQALLQWLVERQWLALLSHARQRGLSIFGDLPFYVAHDSADVWARRHLFTLKADGGLQQQSGVPPDYFSATGQLWATPVYRWWLHRLTAYGWWMDRLQRQYALMDLLRLDHFRALESCWSVPGGDATAQRGRWCPSPGSALLQRLRLRRGGSLPLVAEDLGVITPAVETLRRSFGLAGMKILQFAFGDHAGNPYLPHNYSDCNWVVYTGTHDNATSLGWWQQLDEGQRQRVRHYIGGDVDRAPGWALVRLALASVAGLAIVPLQDLLCLDDHARFNTPATVGNNWCWRIGADEAHIRDALAGYGGLADQFGRRAGGPC</sequence>
<comment type="caution">
    <text evidence="11">The sequence shown here is derived from an EMBL/GenBank/DDBJ whole genome shotgun (WGS) entry which is preliminary data.</text>
</comment>
<evidence type="ECO:0000313" key="11">
    <source>
        <dbReference type="EMBL" id="TGG92245.1"/>
    </source>
</evidence>
<dbReference type="NCBIfam" id="TIGR00217">
    <property type="entry name" value="malQ"/>
    <property type="match status" value="1"/>
</dbReference>
<dbReference type="InterPro" id="IPR003385">
    <property type="entry name" value="Glyco_hydro_77"/>
</dbReference>
<comment type="similarity">
    <text evidence="2 10">Belongs to the disproportionating enzyme family.</text>
</comment>
<dbReference type="GO" id="GO:0005975">
    <property type="term" value="P:carbohydrate metabolic process"/>
    <property type="evidence" value="ECO:0007669"/>
    <property type="project" value="InterPro"/>
</dbReference>
<dbReference type="Pfam" id="PF02446">
    <property type="entry name" value="Glyco_hydro_77"/>
    <property type="match status" value="1"/>
</dbReference>
<dbReference type="NCBIfam" id="NF011080">
    <property type="entry name" value="PRK14508.1-3"/>
    <property type="match status" value="1"/>
</dbReference>
<keyword evidence="5 10" id="KW-0328">Glycosyltransferase</keyword>
<evidence type="ECO:0000256" key="4">
    <source>
        <dbReference type="ARBA" id="ARBA00020295"/>
    </source>
</evidence>
<dbReference type="PANTHER" id="PTHR32438:SF5">
    <property type="entry name" value="4-ALPHA-GLUCANOTRANSFERASE DPE1, CHLOROPLASTIC_AMYLOPLASTIC"/>
    <property type="match status" value="1"/>
</dbReference>
<dbReference type="PANTHER" id="PTHR32438">
    <property type="entry name" value="4-ALPHA-GLUCANOTRANSFERASE DPE1, CHLOROPLASTIC/AMYLOPLASTIC"/>
    <property type="match status" value="1"/>
</dbReference>
<evidence type="ECO:0000256" key="9">
    <source>
        <dbReference type="ARBA" id="ARBA00031501"/>
    </source>
</evidence>
<keyword evidence="6 10" id="KW-0808">Transferase</keyword>
<keyword evidence="7 10" id="KW-0119">Carbohydrate metabolism</keyword>
<evidence type="ECO:0000256" key="6">
    <source>
        <dbReference type="ARBA" id="ARBA00022679"/>
    </source>
</evidence>
<gene>
    <name evidence="11" type="primary">malQ</name>
    <name evidence="11" type="ORF">ERJ67_06220</name>
</gene>
<comment type="catalytic activity">
    <reaction evidence="1 10">
        <text>Transfers a segment of a (1-&gt;4)-alpha-D-glucan to a new position in an acceptor, which may be glucose or a (1-&gt;4)-alpha-D-glucan.</text>
        <dbReference type="EC" id="2.4.1.25"/>
    </reaction>
</comment>
<dbReference type="EMBL" id="SRMO01000065">
    <property type="protein sequence ID" value="TGG92245.1"/>
    <property type="molecule type" value="Genomic_DNA"/>
</dbReference>
<proteinExistence type="inferred from homology"/>
<dbReference type="InterPro" id="IPR017853">
    <property type="entry name" value="GH"/>
</dbReference>
<dbReference type="EC" id="2.4.1.25" evidence="3 10"/>
<dbReference type="NCBIfam" id="NF011079">
    <property type="entry name" value="PRK14508.1-2"/>
    <property type="match status" value="1"/>
</dbReference>
<name>A0A524RN67_9CHRO</name>
<dbReference type="AlphaFoldDB" id="A0A524RN67"/>
<evidence type="ECO:0000256" key="1">
    <source>
        <dbReference type="ARBA" id="ARBA00000439"/>
    </source>
</evidence>
<dbReference type="Gene3D" id="3.20.20.80">
    <property type="entry name" value="Glycosidases"/>
    <property type="match status" value="1"/>
</dbReference>
<evidence type="ECO:0000256" key="3">
    <source>
        <dbReference type="ARBA" id="ARBA00012560"/>
    </source>
</evidence>
<evidence type="ECO:0000256" key="8">
    <source>
        <dbReference type="ARBA" id="ARBA00031423"/>
    </source>
</evidence>
<reference evidence="11 12" key="1">
    <citation type="journal article" date="2019" name="mSystems">
        <title>Life at home and on the roam: Genomic adaptions reflect the dual lifestyle of an intracellular, facultative symbiont.</title>
        <authorList>
            <person name="Burgsdorf I."/>
        </authorList>
    </citation>
    <scope>NUCLEOTIDE SEQUENCE [LARGE SCALE GENOMIC DNA]</scope>
    <source>
        <strain evidence="11">277cV</strain>
    </source>
</reference>
<protein>
    <recommendedName>
        <fullName evidence="4 10">4-alpha-glucanotransferase</fullName>
        <ecNumber evidence="3 10">2.4.1.25</ecNumber>
    </recommendedName>
    <alternativeName>
        <fullName evidence="8 10">Amylomaltase</fullName>
    </alternativeName>
    <alternativeName>
        <fullName evidence="9 10">Disproportionating enzyme</fullName>
    </alternativeName>
</protein>
<dbReference type="GO" id="GO:0004134">
    <property type="term" value="F:4-alpha-glucanotransferase activity"/>
    <property type="evidence" value="ECO:0007669"/>
    <property type="project" value="UniProtKB-EC"/>
</dbReference>
<evidence type="ECO:0000256" key="5">
    <source>
        <dbReference type="ARBA" id="ARBA00022676"/>
    </source>
</evidence>
<evidence type="ECO:0000313" key="12">
    <source>
        <dbReference type="Proteomes" id="UP000317990"/>
    </source>
</evidence>
<organism evidence="11 12">
    <name type="scientific">Aphanocapsa feldmannii 277cV</name>
    <dbReference type="NCBI Taxonomy" id="2507553"/>
    <lineage>
        <taxon>Bacteria</taxon>
        <taxon>Bacillati</taxon>
        <taxon>Cyanobacteriota</taxon>
        <taxon>Cyanophyceae</taxon>
        <taxon>Oscillatoriophycideae</taxon>
        <taxon>Chroococcales</taxon>
        <taxon>Microcystaceae</taxon>
        <taxon>Aphanocapsa</taxon>
    </lineage>
</organism>
<evidence type="ECO:0000256" key="10">
    <source>
        <dbReference type="RuleBase" id="RU361207"/>
    </source>
</evidence>
<evidence type="ECO:0000256" key="7">
    <source>
        <dbReference type="ARBA" id="ARBA00023277"/>
    </source>
</evidence>
<dbReference type="SUPFAM" id="SSF51445">
    <property type="entry name" value="(Trans)glycosidases"/>
    <property type="match status" value="1"/>
</dbReference>